<sequence>MDEARAITAELTSRIATSTSRRTRGVESRDLLILSSKGFEGTTELSARSDCARQVQECVANSAESAWFDRLERIGFRRTLKTLKRRSDCHGCRSGPESKGQAGCQWFT</sequence>
<protein>
    <submittedName>
        <fullName evidence="1">Uncharacterized protein</fullName>
    </submittedName>
</protein>
<dbReference type="Proteomes" id="UP000507954">
    <property type="component" value="Unassembled WGS sequence"/>
</dbReference>
<gene>
    <name evidence="1" type="ORF">EMEDMD4_230027</name>
</gene>
<evidence type="ECO:0000313" key="1">
    <source>
        <dbReference type="EMBL" id="VTZ61026.1"/>
    </source>
</evidence>
<proteinExistence type="predicted"/>
<organism evidence="1">
    <name type="scientific">Sinorhizobium medicae</name>
    <dbReference type="NCBI Taxonomy" id="110321"/>
    <lineage>
        <taxon>Bacteria</taxon>
        <taxon>Pseudomonadati</taxon>
        <taxon>Pseudomonadota</taxon>
        <taxon>Alphaproteobacteria</taxon>
        <taxon>Hyphomicrobiales</taxon>
        <taxon>Rhizobiaceae</taxon>
        <taxon>Sinorhizobium/Ensifer group</taxon>
        <taxon>Sinorhizobium</taxon>
    </lineage>
</organism>
<reference evidence="1" key="1">
    <citation type="submission" date="2019-06" db="EMBL/GenBank/DDBJ databases">
        <authorList>
            <person name="Le Quere A."/>
            <person name="Colella S."/>
        </authorList>
    </citation>
    <scope>NUCLEOTIDE SEQUENCE</scope>
    <source>
        <strain evidence="1">EmedicaeMD41</strain>
    </source>
</reference>
<accession>A0A508WUE4</accession>
<name>A0A508WUE4_9HYPH</name>
<dbReference type="EMBL" id="CABFNB010000088">
    <property type="protein sequence ID" value="VTZ61026.1"/>
    <property type="molecule type" value="Genomic_DNA"/>
</dbReference>
<dbReference type="AlphaFoldDB" id="A0A508WUE4"/>